<keyword evidence="2 4" id="KW-0347">Helicase</keyword>
<dbReference type="InterPro" id="IPR014001">
    <property type="entry name" value="Helicase_ATP-bd"/>
</dbReference>
<dbReference type="InterPro" id="IPR038718">
    <property type="entry name" value="SNF2-like_sf"/>
</dbReference>
<keyword evidence="2 4" id="KW-0547">Nucleotide-binding</keyword>
<dbReference type="GO" id="GO:0016787">
    <property type="term" value="F:hydrolase activity"/>
    <property type="evidence" value="ECO:0007669"/>
    <property type="project" value="UniProtKB-KW"/>
</dbReference>
<reference evidence="4 5" key="1">
    <citation type="submission" date="2024-01" db="EMBL/GenBank/DDBJ databases">
        <title>Novel species of the genus Luteimonas isolated from rivers.</title>
        <authorList>
            <person name="Lu H."/>
        </authorList>
    </citation>
    <scope>NUCLEOTIDE SEQUENCE [LARGE SCALE GENOMIC DNA]</scope>
    <source>
        <strain evidence="4 5">SMYT11W</strain>
    </source>
</reference>
<evidence type="ECO:0000259" key="3">
    <source>
        <dbReference type="PROSITE" id="PS51192"/>
    </source>
</evidence>
<evidence type="ECO:0000313" key="5">
    <source>
        <dbReference type="Proteomes" id="UP001358324"/>
    </source>
</evidence>
<evidence type="ECO:0000256" key="2">
    <source>
        <dbReference type="ARBA" id="ARBA00022806"/>
    </source>
</evidence>
<feature type="domain" description="Helicase ATP-binding" evidence="3">
    <location>
        <begin position="113"/>
        <end position="278"/>
    </location>
</feature>
<dbReference type="PROSITE" id="PS51192">
    <property type="entry name" value="HELICASE_ATP_BIND_1"/>
    <property type="match status" value="1"/>
</dbReference>
<keyword evidence="2 4" id="KW-0067">ATP-binding</keyword>
<gene>
    <name evidence="4" type="ORF">V3391_06610</name>
</gene>
<dbReference type="InterPro" id="IPR000330">
    <property type="entry name" value="SNF2_N"/>
</dbReference>
<dbReference type="GO" id="GO:0004386">
    <property type="term" value="F:helicase activity"/>
    <property type="evidence" value="ECO:0007669"/>
    <property type="project" value="UniProtKB-KW"/>
</dbReference>
<dbReference type="RefSeq" id="WP_332077597.1">
    <property type="nucleotide sequence ID" value="NZ_JAZHBM010000001.1"/>
</dbReference>
<dbReference type="SUPFAM" id="SSF52540">
    <property type="entry name" value="P-loop containing nucleoside triphosphate hydrolases"/>
    <property type="match status" value="2"/>
</dbReference>
<dbReference type="PANTHER" id="PTHR45766">
    <property type="entry name" value="DNA ANNEALING HELICASE AND ENDONUCLEASE ZRANB3 FAMILY MEMBER"/>
    <property type="match status" value="1"/>
</dbReference>
<dbReference type="CDD" id="cd18793">
    <property type="entry name" value="SF2_C_SNF"/>
    <property type="match status" value="1"/>
</dbReference>
<dbReference type="Gene3D" id="3.40.50.300">
    <property type="entry name" value="P-loop containing nucleotide triphosphate hydrolases"/>
    <property type="match status" value="1"/>
</dbReference>
<proteinExistence type="predicted"/>
<name>A0ABU7WD47_9GAMM</name>
<dbReference type="Proteomes" id="UP001358324">
    <property type="component" value="Unassembled WGS sequence"/>
</dbReference>
<dbReference type="EC" id="3.6.4.-" evidence="4"/>
<evidence type="ECO:0000313" key="4">
    <source>
        <dbReference type="EMBL" id="MEF3081883.1"/>
    </source>
</evidence>
<dbReference type="InterPro" id="IPR027417">
    <property type="entry name" value="P-loop_NTPase"/>
</dbReference>
<dbReference type="Pfam" id="PF00176">
    <property type="entry name" value="SNF2-rel_dom"/>
    <property type="match status" value="1"/>
</dbReference>
<comment type="caution">
    <text evidence="4">The sequence shown here is derived from an EMBL/GenBank/DDBJ whole genome shotgun (WGS) entry which is preliminary data.</text>
</comment>
<dbReference type="PANTHER" id="PTHR45766:SF6">
    <property type="entry name" value="SWI_SNF-RELATED MATRIX-ASSOCIATED ACTIN-DEPENDENT REGULATOR OF CHROMATIN SUBFAMILY A-LIKE PROTEIN 1"/>
    <property type="match status" value="1"/>
</dbReference>
<accession>A0ABU7WD47</accession>
<organism evidence="4 5">
    <name type="scientific">Luteimonas flava</name>
    <dbReference type="NCBI Taxonomy" id="3115822"/>
    <lineage>
        <taxon>Bacteria</taxon>
        <taxon>Pseudomonadati</taxon>
        <taxon>Pseudomonadota</taxon>
        <taxon>Gammaproteobacteria</taxon>
        <taxon>Lysobacterales</taxon>
        <taxon>Lysobacteraceae</taxon>
        <taxon>Luteimonas</taxon>
    </lineage>
</organism>
<keyword evidence="5" id="KW-1185">Reference proteome</keyword>
<dbReference type="EMBL" id="JAZHBM010000001">
    <property type="protein sequence ID" value="MEF3081883.1"/>
    <property type="molecule type" value="Genomic_DNA"/>
</dbReference>
<evidence type="ECO:0000256" key="1">
    <source>
        <dbReference type="ARBA" id="ARBA00022801"/>
    </source>
</evidence>
<dbReference type="InterPro" id="IPR049730">
    <property type="entry name" value="SNF2/RAD54-like_C"/>
</dbReference>
<dbReference type="Gene3D" id="3.40.50.10810">
    <property type="entry name" value="Tandem AAA-ATPase domain"/>
    <property type="match status" value="1"/>
</dbReference>
<dbReference type="SMART" id="SM00487">
    <property type="entry name" value="DEXDc"/>
    <property type="match status" value="1"/>
</dbReference>
<sequence length="575" mass="64365">MTTTFGTITRIEGRWQIECEPHVRARIRRMFPRIPQSGGVIDLSDTPENSRELGWFLDRYPMVLADADAAHMAQQTLRHIDQEQRLADLIAGRADLLPFDLAKPPRDYQREPATMLEIRGGLLLGDDVGVGKTVSAICPMTNPARLPAVVVVPAHLPGHWTEKLAEFAPALRVHIIRAGRPYPLVRQKGQRRTGLWESLPDVIVVSYHKLRGWADTLVELARYVVFEECQQLRRHDSEIYRACRTLASGNAPRMGLSATPIYNYGGEFYNVVRILLPDALGERDEFIREWCSAAPGDQPRLRDPAQFGAWLRREGVMLRRSRRDVGRELPPVTVVPHLVESDSAVVDQLGGDAVALAKIVLQKGEAYRGQKMQAAGEFDALVRQATGVAKAPYVAEFVRMLVESGEKVVLFGWHREVYRIWMKRLADLQPVLYTGSESLPEKAEAKRRFIEGDARILIMSLRSGAGVDGLQHVCRTVVFGEFDWSPGVHEQCLGRVDRDGQQDPVMAYYLESEDGSDPIVIDVLGVKRQQSEGVRNPGGPLVERADIGEDALQRVAREFLRSQGQRALDAEQVAA</sequence>
<keyword evidence="1 4" id="KW-0378">Hydrolase</keyword>
<protein>
    <submittedName>
        <fullName evidence="4">DEAD/DEAH box helicase</fullName>
        <ecNumber evidence="4">3.6.4.-</ecNumber>
    </submittedName>
</protein>